<proteinExistence type="predicted"/>
<dbReference type="RefSeq" id="WP_248729775.1">
    <property type="nucleotide sequence ID" value="NZ_CP096829.1"/>
</dbReference>
<keyword evidence="1" id="KW-0732">Signal</keyword>
<reference evidence="2 3" key="1">
    <citation type="submission" date="2022-04" db="EMBL/GenBank/DDBJ databases">
        <authorList>
            <person name="Ra J.-S."/>
            <person name="Kim S.-B."/>
        </authorList>
    </citation>
    <scope>NUCLEOTIDE SEQUENCE [LARGE SCALE GENOMIC DNA]</scope>
    <source>
        <strain evidence="2 3">MMS21-Er5</strain>
    </source>
</reference>
<keyword evidence="3" id="KW-1185">Reference proteome</keyword>
<dbReference type="Gene3D" id="2.40.160.20">
    <property type="match status" value="1"/>
</dbReference>
<dbReference type="EMBL" id="CP096829">
    <property type="protein sequence ID" value="UPZ17837.1"/>
    <property type="molecule type" value="Genomic_DNA"/>
</dbReference>
<gene>
    <name evidence="2" type="ORF">M0M44_10915</name>
</gene>
<protein>
    <recommendedName>
        <fullName evidence="4">Outer membrane protein beta-barrel domain-containing protein</fullName>
    </recommendedName>
</protein>
<feature type="chain" id="PRO_5046368155" description="Outer membrane protein beta-barrel domain-containing protein" evidence="1">
    <location>
        <begin position="22"/>
        <end position="220"/>
    </location>
</feature>
<evidence type="ECO:0008006" key="4">
    <source>
        <dbReference type="Google" id="ProtNLM"/>
    </source>
</evidence>
<evidence type="ECO:0000256" key="1">
    <source>
        <dbReference type="SAM" id="SignalP"/>
    </source>
</evidence>
<feature type="signal peptide" evidence="1">
    <location>
        <begin position="1"/>
        <end position="21"/>
    </location>
</feature>
<sequence length="220" mass="23869">MKNYTKLFNLILLIAASAVYSQGAKSIRVNLYGAYTFEDSFDSYYDYGNYYQGQLQDGFQYGIGAEFEVRPNSFIEILYLREDTNAPTQYYDGGIFDKYADFDVAMNYVLVGGTRSFRKPGSAIEGFGGFMAGLGVLSIQNPETNKSNSTTKLAWGLKGGATIWASKKVGIKLQAQLLSITQSIGGGFYYGTGGAGAGVSSYSSLYQFTLGGGLVFELGK</sequence>
<evidence type="ECO:0000313" key="3">
    <source>
        <dbReference type="Proteomes" id="UP000829998"/>
    </source>
</evidence>
<name>A0ABY4LYH1_9FLAO</name>
<organism evidence="2 3">
    <name type="scientific">Flavobacterium humidisoli</name>
    <dbReference type="NCBI Taxonomy" id="2937442"/>
    <lineage>
        <taxon>Bacteria</taxon>
        <taxon>Pseudomonadati</taxon>
        <taxon>Bacteroidota</taxon>
        <taxon>Flavobacteriia</taxon>
        <taxon>Flavobacteriales</taxon>
        <taxon>Flavobacteriaceae</taxon>
        <taxon>Flavobacterium</taxon>
    </lineage>
</organism>
<dbReference type="Proteomes" id="UP000829998">
    <property type="component" value="Chromosome"/>
</dbReference>
<accession>A0ABY4LYH1</accession>
<evidence type="ECO:0000313" key="2">
    <source>
        <dbReference type="EMBL" id="UPZ17837.1"/>
    </source>
</evidence>